<dbReference type="GO" id="GO:0008883">
    <property type="term" value="F:glutamyl-tRNA reductase activity"/>
    <property type="evidence" value="ECO:0007669"/>
    <property type="project" value="UniProtKB-EC"/>
</dbReference>
<name>A0A644WKW9_9ZZZZ</name>
<evidence type="ECO:0000259" key="10">
    <source>
        <dbReference type="Pfam" id="PF05201"/>
    </source>
</evidence>
<dbReference type="InterPro" id="IPR006151">
    <property type="entry name" value="Shikm_DH/Glu-tRNA_Rdtase"/>
</dbReference>
<accession>A0A644WKW9</accession>
<evidence type="ECO:0000256" key="3">
    <source>
        <dbReference type="ARBA" id="ARBA00012970"/>
    </source>
</evidence>
<evidence type="ECO:0000313" key="11">
    <source>
        <dbReference type="EMBL" id="MPM04138.1"/>
    </source>
</evidence>
<evidence type="ECO:0000259" key="9">
    <source>
        <dbReference type="Pfam" id="PF01488"/>
    </source>
</evidence>
<feature type="domain" description="Glutamyl-tRNA reductase N-terminal" evidence="10">
    <location>
        <begin position="9"/>
        <end position="147"/>
    </location>
</feature>
<dbReference type="PROSITE" id="PS00747">
    <property type="entry name" value="GLUTR"/>
    <property type="match status" value="1"/>
</dbReference>
<dbReference type="FunFam" id="3.30.460.30:FF:000001">
    <property type="entry name" value="Glutamyl-tRNA reductase"/>
    <property type="match status" value="1"/>
</dbReference>
<dbReference type="SUPFAM" id="SSF69742">
    <property type="entry name" value="Glutamyl tRNA-reductase catalytic, N-terminal domain"/>
    <property type="match status" value="1"/>
</dbReference>
<dbReference type="Gene3D" id="3.40.50.720">
    <property type="entry name" value="NAD(P)-binding Rossmann-like Domain"/>
    <property type="match status" value="1"/>
</dbReference>
<comment type="catalytic activity">
    <reaction evidence="7">
        <text>(S)-4-amino-5-oxopentanoate + tRNA(Glu) + NADP(+) = L-glutamyl-tRNA(Glu) + NADPH + H(+)</text>
        <dbReference type="Rhea" id="RHEA:12344"/>
        <dbReference type="Rhea" id="RHEA-COMP:9663"/>
        <dbReference type="Rhea" id="RHEA-COMP:9680"/>
        <dbReference type="ChEBI" id="CHEBI:15378"/>
        <dbReference type="ChEBI" id="CHEBI:57501"/>
        <dbReference type="ChEBI" id="CHEBI:57783"/>
        <dbReference type="ChEBI" id="CHEBI:58349"/>
        <dbReference type="ChEBI" id="CHEBI:78442"/>
        <dbReference type="ChEBI" id="CHEBI:78520"/>
        <dbReference type="EC" id="1.2.1.70"/>
    </reaction>
</comment>
<dbReference type="Pfam" id="PF01488">
    <property type="entry name" value="Shikimate_DH"/>
    <property type="match status" value="1"/>
</dbReference>
<evidence type="ECO:0000256" key="6">
    <source>
        <dbReference type="ARBA" id="ARBA00023244"/>
    </source>
</evidence>
<keyword evidence="4" id="KW-0521">NADP</keyword>
<dbReference type="InterPro" id="IPR036343">
    <property type="entry name" value="GluRdtase_N_sf"/>
</dbReference>
<comment type="similarity">
    <text evidence="2">Belongs to the glutamyl-tRNA reductase family.</text>
</comment>
<dbReference type="GO" id="GO:0019353">
    <property type="term" value="P:protoporphyrinogen IX biosynthetic process from glutamate"/>
    <property type="evidence" value="ECO:0007669"/>
    <property type="project" value="TreeGrafter"/>
</dbReference>
<proteinExistence type="inferred from homology"/>
<sequence>MIQLLGIKKNTKVEIREKLALSPKRREEYTKKLIQYFDEVVILSTCNRTEIYFNGSLSDEEGLKKIFEILKWDINLKEYCFYLKEKETVRHLMEVVCGFHSKILGEDQILGQIKDSYQLALEIKAVKHDLQRLFQEAITCGKRFRTEGRFYEIPISSASISINEAIQKGSKRIMVIGYGEVGKLVVKYAISSHIEEINLVVRQVEKVDYIDDDRVKIMNYEDGRNIINNMDCVISCTSAPHLIIEKKHIESNGNKLVIFDLALPRDVDSSIKDFKRVELYDIDDISLIDDENKKLRKDKMIKFKYVISEYIERFSNWKDTRDISNIIRNMKTDSIKVIEEREVTLKNKCIDKKDIEIAQKLIKSTSDYYVNKAIEVLKEEKLKGQEEECMRILEKIFLKKI</sequence>
<dbReference type="PANTHER" id="PTHR43013:SF1">
    <property type="entry name" value="GLUTAMYL-TRNA REDUCTASE"/>
    <property type="match status" value="1"/>
</dbReference>
<dbReference type="Gene3D" id="3.30.460.30">
    <property type="entry name" value="Glutamyl-tRNA reductase, N-terminal domain"/>
    <property type="match status" value="1"/>
</dbReference>
<reference evidence="11" key="1">
    <citation type="submission" date="2019-08" db="EMBL/GenBank/DDBJ databases">
        <authorList>
            <person name="Kucharzyk K."/>
            <person name="Murdoch R.W."/>
            <person name="Higgins S."/>
            <person name="Loffler F."/>
        </authorList>
    </citation>
    <scope>NUCLEOTIDE SEQUENCE</scope>
</reference>
<dbReference type="EC" id="1.2.1.70" evidence="3"/>
<feature type="domain" description="Tetrapyrrole biosynthesis glutamyl-tRNA reductase dimerisation" evidence="8">
    <location>
        <begin position="305"/>
        <end position="397"/>
    </location>
</feature>
<keyword evidence="5 11" id="KW-0560">Oxidoreductase</keyword>
<evidence type="ECO:0000256" key="1">
    <source>
        <dbReference type="ARBA" id="ARBA00005059"/>
    </source>
</evidence>
<comment type="pathway">
    <text evidence="1">Porphyrin-containing compound metabolism; protoporphyrin-IX biosynthesis; 5-aminolevulinate from L-glutamyl-tRNA(Glu): step 1/2.</text>
</comment>
<gene>
    <name evidence="11" type="primary">hemA_10</name>
    <name evidence="11" type="ORF">SDC9_50408</name>
</gene>
<dbReference type="Pfam" id="PF00745">
    <property type="entry name" value="GlutR_dimer"/>
    <property type="match status" value="1"/>
</dbReference>
<evidence type="ECO:0000256" key="2">
    <source>
        <dbReference type="ARBA" id="ARBA00005916"/>
    </source>
</evidence>
<dbReference type="InterPro" id="IPR036291">
    <property type="entry name" value="NAD(P)-bd_dom_sf"/>
</dbReference>
<dbReference type="PIRSF" id="PIRSF000445">
    <property type="entry name" value="4pyrrol_synth_GluRdtase"/>
    <property type="match status" value="1"/>
</dbReference>
<dbReference type="Pfam" id="PF05201">
    <property type="entry name" value="GlutR_N"/>
    <property type="match status" value="1"/>
</dbReference>
<dbReference type="AlphaFoldDB" id="A0A644WKW9"/>
<dbReference type="HAMAP" id="MF_00087">
    <property type="entry name" value="Glu_tRNA_reductase"/>
    <property type="match status" value="1"/>
</dbReference>
<dbReference type="InterPro" id="IPR000343">
    <property type="entry name" value="4pyrrol_synth_GluRdtase"/>
</dbReference>
<evidence type="ECO:0000256" key="7">
    <source>
        <dbReference type="ARBA" id="ARBA00047464"/>
    </source>
</evidence>
<evidence type="ECO:0000256" key="5">
    <source>
        <dbReference type="ARBA" id="ARBA00023002"/>
    </source>
</evidence>
<dbReference type="InterPro" id="IPR015895">
    <property type="entry name" value="4pyrrol_synth_GluRdtase_N"/>
</dbReference>
<dbReference type="SUPFAM" id="SSF51735">
    <property type="entry name" value="NAD(P)-binding Rossmann-fold domains"/>
    <property type="match status" value="1"/>
</dbReference>
<dbReference type="PANTHER" id="PTHR43013">
    <property type="entry name" value="GLUTAMYL-TRNA REDUCTASE"/>
    <property type="match status" value="1"/>
</dbReference>
<dbReference type="NCBIfam" id="TIGR01035">
    <property type="entry name" value="hemA"/>
    <property type="match status" value="1"/>
</dbReference>
<dbReference type="GO" id="GO:0050661">
    <property type="term" value="F:NADP binding"/>
    <property type="evidence" value="ECO:0007669"/>
    <property type="project" value="InterPro"/>
</dbReference>
<dbReference type="InterPro" id="IPR015896">
    <property type="entry name" value="4pyrrol_synth_GluRdtase_dimer"/>
</dbReference>
<evidence type="ECO:0000256" key="4">
    <source>
        <dbReference type="ARBA" id="ARBA00022857"/>
    </source>
</evidence>
<evidence type="ECO:0000259" key="8">
    <source>
        <dbReference type="Pfam" id="PF00745"/>
    </source>
</evidence>
<dbReference type="EMBL" id="VSSQ01001012">
    <property type="protein sequence ID" value="MPM04138.1"/>
    <property type="molecule type" value="Genomic_DNA"/>
</dbReference>
<dbReference type="UniPathway" id="UPA00251">
    <property type="reaction ID" value="UER00316"/>
</dbReference>
<feature type="domain" description="Quinate/shikimate 5-dehydrogenase/glutamyl-tRNA reductase" evidence="9">
    <location>
        <begin position="170"/>
        <end position="286"/>
    </location>
</feature>
<dbReference type="InterPro" id="IPR018214">
    <property type="entry name" value="GluRdtase_CS"/>
</dbReference>
<organism evidence="11">
    <name type="scientific">bioreactor metagenome</name>
    <dbReference type="NCBI Taxonomy" id="1076179"/>
    <lineage>
        <taxon>unclassified sequences</taxon>
        <taxon>metagenomes</taxon>
        <taxon>ecological metagenomes</taxon>
    </lineage>
</organism>
<keyword evidence="6" id="KW-0627">Porphyrin biosynthesis</keyword>
<comment type="caution">
    <text evidence="11">The sequence shown here is derived from an EMBL/GenBank/DDBJ whole genome shotgun (WGS) entry which is preliminary data.</text>
</comment>
<protein>
    <recommendedName>
        <fullName evidence="3">glutamyl-tRNA reductase</fullName>
        <ecNumber evidence="3">1.2.1.70</ecNumber>
    </recommendedName>
</protein>